<keyword evidence="1" id="KW-1133">Transmembrane helix</keyword>
<name>A0A449B310_9BACT</name>
<organism evidence="2 3">
    <name type="scientific">Mycoplasmopsis citelli</name>
    <dbReference type="NCBI Taxonomy" id="171281"/>
    <lineage>
        <taxon>Bacteria</taxon>
        <taxon>Bacillati</taxon>
        <taxon>Mycoplasmatota</taxon>
        <taxon>Mycoplasmoidales</taxon>
        <taxon>Metamycoplasmataceae</taxon>
        <taxon>Mycoplasmopsis</taxon>
    </lineage>
</organism>
<dbReference type="KEGG" id="mcit:NCTC10181_00793"/>
<gene>
    <name evidence="2" type="ORF">NCTC10181_00793</name>
</gene>
<reference evidence="2 3" key="1">
    <citation type="submission" date="2019-01" db="EMBL/GenBank/DDBJ databases">
        <authorList>
            <consortium name="Pathogen Informatics"/>
        </authorList>
    </citation>
    <scope>NUCLEOTIDE SEQUENCE [LARGE SCALE GENOMIC DNA]</scope>
    <source>
        <strain evidence="2 3">NCTC10181</strain>
    </source>
</reference>
<evidence type="ECO:0008006" key="4">
    <source>
        <dbReference type="Google" id="ProtNLM"/>
    </source>
</evidence>
<keyword evidence="1" id="KW-0812">Transmembrane</keyword>
<dbReference type="AlphaFoldDB" id="A0A449B310"/>
<feature type="transmembrane region" description="Helical" evidence="1">
    <location>
        <begin position="6"/>
        <end position="24"/>
    </location>
</feature>
<dbReference type="Proteomes" id="UP000290985">
    <property type="component" value="Chromosome"/>
</dbReference>
<keyword evidence="3" id="KW-1185">Reference proteome</keyword>
<dbReference type="RefSeq" id="WP_129725702.1">
    <property type="nucleotide sequence ID" value="NZ_LR215036.1"/>
</dbReference>
<sequence length="242" mass="29256">MLVFSIILSLIFVGTFYISSQKWLKNYFSINMFIIFIDLSIEKIKYNQDNFFQNPLLNKAINEFIEQIIKKKKFVSFYLFWTFVSVTLSITTLVLYNYFLVEEAIVFNILLPIISILIPICFSSYLILFLNKKKKFKKVLKKYNFAKKNNIKQISQSMNYQKQEKTKTIAFSYELAFTFKIKNIFQKWKNLIIYEEKIKQIFGEQAQSIMYIYIYDINNFKAPYFVFENKLMIKHYKEAKWI</sequence>
<proteinExistence type="predicted"/>
<evidence type="ECO:0000313" key="3">
    <source>
        <dbReference type="Proteomes" id="UP000290985"/>
    </source>
</evidence>
<keyword evidence="1" id="KW-0472">Membrane</keyword>
<evidence type="ECO:0000256" key="1">
    <source>
        <dbReference type="SAM" id="Phobius"/>
    </source>
</evidence>
<feature type="transmembrane region" description="Helical" evidence="1">
    <location>
        <begin position="77"/>
        <end position="99"/>
    </location>
</feature>
<feature type="transmembrane region" description="Helical" evidence="1">
    <location>
        <begin position="105"/>
        <end position="130"/>
    </location>
</feature>
<dbReference type="EMBL" id="LR215036">
    <property type="protein sequence ID" value="VEU74924.1"/>
    <property type="molecule type" value="Genomic_DNA"/>
</dbReference>
<evidence type="ECO:0000313" key="2">
    <source>
        <dbReference type="EMBL" id="VEU74924.1"/>
    </source>
</evidence>
<protein>
    <recommendedName>
        <fullName evidence="4">Transmembrane protein</fullName>
    </recommendedName>
</protein>
<accession>A0A449B310</accession>